<gene>
    <name evidence="1" type="ORF">ACOLOM_LOCUS3230</name>
</gene>
<keyword evidence="2" id="KW-1185">Reference proteome</keyword>
<protein>
    <submittedName>
        <fullName evidence="1">12817_t:CDS:1</fullName>
    </submittedName>
</protein>
<comment type="caution">
    <text evidence="1">The sequence shown here is derived from an EMBL/GenBank/DDBJ whole genome shotgun (WGS) entry which is preliminary data.</text>
</comment>
<dbReference type="EMBL" id="CAJVPT010004718">
    <property type="protein sequence ID" value="CAG8511292.1"/>
    <property type="molecule type" value="Genomic_DNA"/>
</dbReference>
<evidence type="ECO:0000313" key="2">
    <source>
        <dbReference type="Proteomes" id="UP000789525"/>
    </source>
</evidence>
<sequence length="45" mass="5025">MPQPSDSTTTTNHKNTTHTNFNSTLDIHMQDIPILIPFILAQTST</sequence>
<organism evidence="1 2">
    <name type="scientific">Acaulospora colombiana</name>
    <dbReference type="NCBI Taxonomy" id="27376"/>
    <lineage>
        <taxon>Eukaryota</taxon>
        <taxon>Fungi</taxon>
        <taxon>Fungi incertae sedis</taxon>
        <taxon>Mucoromycota</taxon>
        <taxon>Glomeromycotina</taxon>
        <taxon>Glomeromycetes</taxon>
        <taxon>Diversisporales</taxon>
        <taxon>Acaulosporaceae</taxon>
        <taxon>Acaulospora</taxon>
    </lineage>
</organism>
<name>A0ACA9L594_9GLOM</name>
<reference evidence="1" key="1">
    <citation type="submission" date="2021-06" db="EMBL/GenBank/DDBJ databases">
        <authorList>
            <person name="Kallberg Y."/>
            <person name="Tangrot J."/>
            <person name="Rosling A."/>
        </authorList>
    </citation>
    <scope>NUCLEOTIDE SEQUENCE</scope>
    <source>
        <strain evidence="1">CL356</strain>
    </source>
</reference>
<evidence type="ECO:0000313" key="1">
    <source>
        <dbReference type="EMBL" id="CAG8511292.1"/>
    </source>
</evidence>
<accession>A0ACA9L594</accession>
<dbReference type="Proteomes" id="UP000789525">
    <property type="component" value="Unassembled WGS sequence"/>
</dbReference>
<proteinExistence type="predicted"/>